<sequence length="69" mass="8065">MFERIYTHFQLLKQDQDKQQRYQVSNFQMGQSCKSVNQTCNPNSVPANLQYRAAKLQRRARTPLATNSS</sequence>
<dbReference type="AlphaFoldDB" id="A0A1E4RQG6"/>
<reference evidence="2" key="1">
    <citation type="submission" date="2016-05" db="EMBL/GenBank/DDBJ databases">
        <title>Comparative genomics of biotechnologically important yeasts.</title>
        <authorList>
            <consortium name="DOE Joint Genome Institute"/>
            <person name="Riley R."/>
            <person name="Haridas S."/>
            <person name="Wolfe K.H."/>
            <person name="Lopes M.R."/>
            <person name="Hittinger C.T."/>
            <person name="Goker M."/>
            <person name="Salamov A."/>
            <person name="Wisecaver J."/>
            <person name="Long T.M."/>
            <person name="Aerts A.L."/>
            <person name="Barry K."/>
            <person name="Choi C."/>
            <person name="Clum A."/>
            <person name="Coughlan A.Y."/>
            <person name="Deshpande S."/>
            <person name="Douglass A.P."/>
            <person name="Hanson S.J."/>
            <person name="Klenk H.-P."/>
            <person name="Labutti K."/>
            <person name="Lapidus A."/>
            <person name="Lindquist E."/>
            <person name="Lipzen A."/>
            <person name="Meier-Kolthoff J.P."/>
            <person name="Ohm R.A."/>
            <person name="Otillar R.P."/>
            <person name="Pangilinan J."/>
            <person name="Peng Y."/>
            <person name="Rokas A."/>
            <person name="Rosa C.A."/>
            <person name="Scheuner C."/>
            <person name="Sibirny A.A."/>
            <person name="Slot J.C."/>
            <person name="Stielow J.B."/>
            <person name="Sun H."/>
            <person name="Kurtzman C.P."/>
            <person name="Blackwell M."/>
            <person name="Grigoriev I.V."/>
            <person name="Jeffries T.W."/>
        </authorList>
    </citation>
    <scope>NUCLEOTIDE SEQUENCE [LARGE SCALE GENOMIC DNA]</scope>
    <source>
        <strain evidence="2">NRRL Y-1933</strain>
    </source>
</reference>
<evidence type="ECO:0000313" key="1">
    <source>
        <dbReference type="EMBL" id="ODV69519.1"/>
    </source>
</evidence>
<evidence type="ECO:0000313" key="2">
    <source>
        <dbReference type="Proteomes" id="UP000095085"/>
    </source>
</evidence>
<name>A0A1E4RQG6_9ASCO</name>
<dbReference type="Proteomes" id="UP000095085">
    <property type="component" value="Unassembled WGS sequence"/>
</dbReference>
<protein>
    <submittedName>
        <fullName evidence="1">Uncharacterized protein</fullName>
    </submittedName>
</protein>
<dbReference type="RefSeq" id="XP_020078586.1">
    <property type="nucleotide sequence ID" value="XM_020220404.1"/>
</dbReference>
<accession>A0A1E4RQG6</accession>
<organism evidence="1 2">
    <name type="scientific">Hyphopichia burtonii NRRL Y-1933</name>
    <dbReference type="NCBI Taxonomy" id="984485"/>
    <lineage>
        <taxon>Eukaryota</taxon>
        <taxon>Fungi</taxon>
        <taxon>Dikarya</taxon>
        <taxon>Ascomycota</taxon>
        <taxon>Saccharomycotina</taxon>
        <taxon>Pichiomycetes</taxon>
        <taxon>Debaryomycetaceae</taxon>
        <taxon>Hyphopichia</taxon>
    </lineage>
</organism>
<dbReference type="EMBL" id="KV454538">
    <property type="protein sequence ID" value="ODV69519.1"/>
    <property type="molecule type" value="Genomic_DNA"/>
</dbReference>
<gene>
    <name evidence="1" type="ORF">HYPBUDRAFT_151254</name>
</gene>
<keyword evidence="2" id="KW-1185">Reference proteome</keyword>
<dbReference type="PROSITE" id="PS51257">
    <property type="entry name" value="PROKAR_LIPOPROTEIN"/>
    <property type="match status" value="1"/>
</dbReference>
<proteinExistence type="predicted"/>
<dbReference type="GeneID" id="30994954"/>